<dbReference type="Gene3D" id="3.30.70.1230">
    <property type="entry name" value="Nucleotide cyclase"/>
    <property type="match status" value="1"/>
</dbReference>
<feature type="coiled-coil region" evidence="8">
    <location>
        <begin position="324"/>
        <end position="355"/>
    </location>
</feature>
<evidence type="ECO:0000256" key="7">
    <source>
        <dbReference type="RuleBase" id="RU000405"/>
    </source>
</evidence>
<dbReference type="PANTHER" id="PTHR11920:SF335">
    <property type="entry name" value="GUANYLATE CYCLASE"/>
    <property type="match status" value="1"/>
</dbReference>
<comment type="subcellular location">
    <subcellularLocation>
        <location evidence="1">Membrane</location>
    </subcellularLocation>
</comment>
<dbReference type="InterPro" id="IPR001054">
    <property type="entry name" value="A/G_cyclase"/>
</dbReference>
<dbReference type="InterPro" id="IPR050401">
    <property type="entry name" value="Cyclic_nucleotide_synthase"/>
</dbReference>
<dbReference type="Proteomes" id="UP000199513">
    <property type="component" value="Unassembled WGS sequence"/>
</dbReference>
<dbReference type="GO" id="GO:0035556">
    <property type="term" value="P:intracellular signal transduction"/>
    <property type="evidence" value="ECO:0007669"/>
    <property type="project" value="InterPro"/>
</dbReference>
<dbReference type="EMBL" id="FONY01000018">
    <property type="protein sequence ID" value="SFF16932.1"/>
    <property type="molecule type" value="Genomic_DNA"/>
</dbReference>
<evidence type="ECO:0000256" key="4">
    <source>
        <dbReference type="ARBA" id="ARBA00022989"/>
    </source>
</evidence>
<evidence type="ECO:0000256" key="9">
    <source>
        <dbReference type="SAM" id="Phobius"/>
    </source>
</evidence>
<dbReference type="Gene3D" id="1.25.40.10">
    <property type="entry name" value="Tetratricopeptide repeat domain"/>
    <property type="match status" value="1"/>
</dbReference>
<evidence type="ECO:0000313" key="11">
    <source>
        <dbReference type="EMBL" id="SFF16932.1"/>
    </source>
</evidence>
<feature type="domain" description="Guanylate cyclase" evidence="10">
    <location>
        <begin position="383"/>
        <end position="514"/>
    </location>
</feature>
<evidence type="ECO:0000256" key="6">
    <source>
        <dbReference type="ARBA" id="ARBA00023239"/>
    </source>
</evidence>
<reference evidence="11 12" key="1">
    <citation type="submission" date="2016-10" db="EMBL/GenBank/DDBJ databases">
        <authorList>
            <person name="de Groot N.N."/>
        </authorList>
    </citation>
    <scope>NUCLEOTIDE SEQUENCE [LARGE SCALE GENOMIC DNA]</scope>
    <source>
        <strain>GEY</strain>
        <strain evidence="12">DSM 9560</strain>
    </source>
</reference>
<dbReference type="OrthoDB" id="9806704at2"/>
<gene>
    <name evidence="11" type="ORF">SAMN04488541_101884</name>
</gene>
<keyword evidence="8" id="KW-0175">Coiled coil</keyword>
<keyword evidence="5 9" id="KW-0472">Membrane</keyword>
<keyword evidence="6 7" id="KW-0456">Lyase</keyword>
<dbReference type="GO" id="GO:0000166">
    <property type="term" value="F:nucleotide binding"/>
    <property type="evidence" value="ECO:0007669"/>
    <property type="project" value="UniProtKB-KW"/>
</dbReference>
<dbReference type="GO" id="GO:0004016">
    <property type="term" value="F:adenylate cyclase activity"/>
    <property type="evidence" value="ECO:0007669"/>
    <property type="project" value="UniProtKB-ARBA"/>
</dbReference>
<dbReference type="InterPro" id="IPR018297">
    <property type="entry name" value="A/G_cyclase_CS"/>
</dbReference>
<dbReference type="PROSITE" id="PS50125">
    <property type="entry name" value="GUANYLATE_CYCLASE_2"/>
    <property type="match status" value="1"/>
</dbReference>
<dbReference type="SUPFAM" id="SSF55073">
    <property type="entry name" value="Nucleotide cyclase"/>
    <property type="match status" value="1"/>
</dbReference>
<keyword evidence="4 9" id="KW-1133">Transmembrane helix</keyword>
<evidence type="ECO:0000313" key="12">
    <source>
        <dbReference type="Proteomes" id="UP000199513"/>
    </source>
</evidence>
<dbReference type="CDD" id="cd07302">
    <property type="entry name" value="CHD"/>
    <property type="match status" value="1"/>
</dbReference>
<dbReference type="RefSeq" id="WP_091545260.1">
    <property type="nucleotide sequence ID" value="NZ_FONY01000018.1"/>
</dbReference>
<accession>A0A1I2GHE7</accession>
<protein>
    <submittedName>
        <fullName evidence="11">Adenylate cyclase, class 3</fullName>
    </submittedName>
</protein>
<dbReference type="AlphaFoldDB" id="A0A1I2GHE7"/>
<comment type="similarity">
    <text evidence="7">Belongs to the adenylyl cyclase class-4/guanylyl cyclase family.</text>
</comment>
<keyword evidence="2 9" id="KW-0812">Transmembrane</keyword>
<dbReference type="SMART" id="SM00044">
    <property type="entry name" value="CYCc"/>
    <property type="match status" value="1"/>
</dbReference>
<evidence type="ECO:0000256" key="1">
    <source>
        <dbReference type="ARBA" id="ARBA00004370"/>
    </source>
</evidence>
<organism evidence="11 12">
    <name type="scientific">Thermoflexibacter ruber</name>
    <dbReference type="NCBI Taxonomy" id="1003"/>
    <lineage>
        <taxon>Bacteria</taxon>
        <taxon>Pseudomonadati</taxon>
        <taxon>Bacteroidota</taxon>
        <taxon>Cytophagia</taxon>
        <taxon>Cytophagales</taxon>
        <taxon>Thermoflexibacteraceae</taxon>
        <taxon>Thermoflexibacter</taxon>
    </lineage>
</organism>
<evidence type="ECO:0000259" key="10">
    <source>
        <dbReference type="PROSITE" id="PS50125"/>
    </source>
</evidence>
<evidence type="ECO:0000256" key="5">
    <source>
        <dbReference type="ARBA" id="ARBA00023136"/>
    </source>
</evidence>
<dbReference type="PROSITE" id="PS00452">
    <property type="entry name" value="GUANYLATE_CYCLASE_1"/>
    <property type="match status" value="1"/>
</dbReference>
<evidence type="ECO:0000256" key="3">
    <source>
        <dbReference type="ARBA" id="ARBA00022741"/>
    </source>
</evidence>
<dbReference type="PANTHER" id="PTHR11920">
    <property type="entry name" value="GUANYLYL CYCLASE"/>
    <property type="match status" value="1"/>
</dbReference>
<keyword evidence="12" id="KW-1185">Reference proteome</keyword>
<proteinExistence type="inferred from homology"/>
<dbReference type="GO" id="GO:0009190">
    <property type="term" value="P:cyclic nucleotide biosynthetic process"/>
    <property type="evidence" value="ECO:0007669"/>
    <property type="project" value="InterPro"/>
</dbReference>
<name>A0A1I2GHE7_9BACT</name>
<dbReference type="GO" id="GO:0016020">
    <property type="term" value="C:membrane"/>
    <property type="evidence" value="ECO:0007669"/>
    <property type="project" value="UniProtKB-SubCell"/>
</dbReference>
<dbReference type="SUPFAM" id="SSF48452">
    <property type="entry name" value="TPR-like"/>
    <property type="match status" value="1"/>
</dbReference>
<dbReference type="InterPro" id="IPR029787">
    <property type="entry name" value="Nucleotide_cyclase"/>
</dbReference>
<dbReference type="STRING" id="1003.SAMN04488541_101884"/>
<keyword evidence="3" id="KW-0547">Nucleotide-binding</keyword>
<feature type="transmembrane region" description="Helical" evidence="9">
    <location>
        <begin position="303"/>
        <end position="323"/>
    </location>
</feature>
<dbReference type="Pfam" id="PF00211">
    <property type="entry name" value="Guanylate_cyc"/>
    <property type="match status" value="1"/>
</dbReference>
<evidence type="ECO:0000256" key="2">
    <source>
        <dbReference type="ARBA" id="ARBA00022692"/>
    </source>
</evidence>
<evidence type="ECO:0000256" key="8">
    <source>
        <dbReference type="SAM" id="Coils"/>
    </source>
</evidence>
<dbReference type="InterPro" id="IPR011990">
    <property type="entry name" value="TPR-like_helical_dom_sf"/>
</dbReference>
<sequence length="562" mass="63971">MKPFPFLSSFFLIFLLFIYSVQGQADRKQLLNKAQKIDADLVKALKANNFREAVRLAKQNGEIYTNLNKASIAEKYYKNAITYASKANDNKLLAYAYEIEGDFFSPTTAYRKKINDYTTAEKLYRETNSMEGIALVKKKIAKSAFEQKKYETASQYSKALIDSATIFNLNEFEKLNHCKALIISLSKLNNSQELQKYIDVLSGINMYAVNQSKHNEETDFDEKILKDEFANVMAKATLELQRIVNKQQDSLEATSTELALKKEESEMQQNQLRKQDSLAQMQKQIIAQQEELVQLQASKNQQLVIGIILSLVVIAIAVVALIGRQIANRKLAKQKAEIEAQKKLIETERKKSEELLLNILPHEIADELKEKGLARPRSYNMATVLFTDFKGFTTISEKLSPEQIVDKLNFFFQKFDEIAERHNLEKIKTIGDGYMCAGGIPIENTTNPIDAVRAGLEMQNFMNEWNREQERKGLPTFGLRVGINTGPLVAGVIGKNKFAYDVWGDTVNLASRMESSGEVGKVNISGITYTWVKHHFECTYRGKIEAKNKGEVDMYFVEREKV</sequence>